<evidence type="ECO:0000256" key="1">
    <source>
        <dbReference type="SAM" id="Phobius"/>
    </source>
</evidence>
<reference evidence="2 3" key="1">
    <citation type="submission" date="2016-11" db="EMBL/GenBank/DDBJ databases">
        <title>Comparative genomics of Acidibacillus ferroxidans species.</title>
        <authorList>
            <person name="Oliveira G."/>
            <person name="Nunes G."/>
            <person name="Oliveira R."/>
            <person name="Araujo F."/>
            <person name="Salim A."/>
            <person name="Scholte L."/>
            <person name="Morais D."/>
            <person name="Nancucheo I."/>
            <person name="Johnson D.B."/>
            <person name="Grail B."/>
            <person name="Bittencourt J."/>
            <person name="Valadares R."/>
        </authorList>
    </citation>
    <scope>NUCLEOTIDE SEQUENCE [LARGE SCALE GENOMIC DNA]</scope>
    <source>
        <strain evidence="2 3">Y002</strain>
    </source>
</reference>
<evidence type="ECO:0000313" key="3">
    <source>
        <dbReference type="Proteomes" id="UP000245380"/>
    </source>
</evidence>
<dbReference type="AlphaFoldDB" id="A0A2U3DBQ8"/>
<proteinExistence type="predicted"/>
<comment type="caution">
    <text evidence="2">The sequence shown here is derived from an EMBL/GenBank/DDBJ whole genome shotgun (WGS) entry which is preliminary data.</text>
</comment>
<sequence>MHPFYHQAQSLVGQPIYVHAHGRVHHGVLHSINSQGIYLRPLNSARTVSMHDEQTTEIVPLPLSQQEEIQAEPIFWALFFIPWFAILALGPWWWW</sequence>
<name>A0A2U3DBQ8_SULT2</name>
<keyword evidence="1" id="KW-0472">Membrane</keyword>
<organism evidence="2 3">
    <name type="scientific">Sulfoacidibacillus thermotolerans</name>
    <name type="common">Acidibacillus sulfuroxidans</name>
    <dbReference type="NCBI Taxonomy" id="1765684"/>
    <lineage>
        <taxon>Bacteria</taxon>
        <taxon>Bacillati</taxon>
        <taxon>Bacillota</taxon>
        <taxon>Bacilli</taxon>
        <taxon>Bacillales</taxon>
        <taxon>Alicyclobacillaceae</taxon>
        <taxon>Sulfoacidibacillus</taxon>
    </lineage>
</organism>
<dbReference type="RefSeq" id="WP_109429301.1">
    <property type="nucleotide sequence ID" value="NZ_MPDK01000002.1"/>
</dbReference>
<gene>
    <name evidence="2" type="ORF">BM613_01015</name>
</gene>
<dbReference type="Proteomes" id="UP000245380">
    <property type="component" value="Unassembled WGS sequence"/>
</dbReference>
<accession>A0A2U3DBQ8</accession>
<dbReference type="EMBL" id="MPDK01000002">
    <property type="protein sequence ID" value="PWI58710.1"/>
    <property type="molecule type" value="Genomic_DNA"/>
</dbReference>
<keyword evidence="1" id="KW-0812">Transmembrane</keyword>
<keyword evidence="3" id="KW-1185">Reference proteome</keyword>
<evidence type="ECO:0000313" key="2">
    <source>
        <dbReference type="EMBL" id="PWI58710.1"/>
    </source>
</evidence>
<keyword evidence="1" id="KW-1133">Transmembrane helix</keyword>
<dbReference type="OrthoDB" id="2377199at2"/>
<protein>
    <submittedName>
        <fullName evidence="2">Uncharacterized protein</fullName>
    </submittedName>
</protein>
<feature type="transmembrane region" description="Helical" evidence="1">
    <location>
        <begin position="74"/>
        <end position="94"/>
    </location>
</feature>